<evidence type="ECO:0000256" key="1">
    <source>
        <dbReference type="SAM" id="SignalP"/>
    </source>
</evidence>
<organism evidence="2 3">
    <name type="scientific">Leucocoprinus birnbaumii</name>
    <dbReference type="NCBI Taxonomy" id="56174"/>
    <lineage>
        <taxon>Eukaryota</taxon>
        <taxon>Fungi</taxon>
        <taxon>Dikarya</taxon>
        <taxon>Basidiomycota</taxon>
        <taxon>Agaricomycotina</taxon>
        <taxon>Agaricomycetes</taxon>
        <taxon>Agaricomycetidae</taxon>
        <taxon>Agaricales</taxon>
        <taxon>Agaricineae</taxon>
        <taxon>Agaricaceae</taxon>
        <taxon>Leucocoprinus</taxon>
    </lineage>
</organism>
<evidence type="ECO:0000313" key="2">
    <source>
        <dbReference type="EMBL" id="KAJ3576360.1"/>
    </source>
</evidence>
<dbReference type="Gene3D" id="1.20.1280.140">
    <property type="match status" value="1"/>
</dbReference>
<comment type="caution">
    <text evidence="2">The sequence shown here is derived from an EMBL/GenBank/DDBJ whole genome shotgun (WGS) entry which is preliminary data.</text>
</comment>
<keyword evidence="1" id="KW-0732">Signal</keyword>
<evidence type="ECO:0000313" key="3">
    <source>
        <dbReference type="Proteomes" id="UP001213000"/>
    </source>
</evidence>
<dbReference type="Pfam" id="PF12296">
    <property type="entry name" value="HsbA"/>
    <property type="match status" value="1"/>
</dbReference>
<dbReference type="AlphaFoldDB" id="A0AAD5W234"/>
<protein>
    <submittedName>
        <fullName evidence="2">Uncharacterized protein</fullName>
    </submittedName>
</protein>
<keyword evidence="3" id="KW-1185">Reference proteome</keyword>
<reference evidence="2" key="1">
    <citation type="submission" date="2022-07" db="EMBL/GenBank/DDBJ databases">
        <title>Genome Sequence of Leucocoprinus birnbaumii.</title>
        <authorList>
            <person name="Buettner E."/>
        </authorList>
    </citation>
    <scope>NUCLEOTIDE SEQUENCE</scope>
    <source>
        <strain evidence="2">VT141</strain>
    </source>
</reference>
<proteinExistence type="predicted"/>
<name>A0AAD5W234_9AGAR</name>
<dbReference type="GO" id="GO:0005576">
    <property type="term" value="C:extracellular region"/>
    <property type="evidence" value="ECO:0007669"/>
    <property type="project" value="TreeGrafter"/>
</dbReference>
<dbReference type="InterPro" id="IPR021054">
    <property type="entry name" value="Cell_wall_mannoprotein_1"/>
</dbReference>
<feature type="chain" id="PRO_5042068988" evidence="1">
    <location>
        <begin position="20"/>
        <end position="182"/>
    </location>
</feature>
<dbReference type="Proteomes" id="UP001213000">
    <property type="component" value="Unassembled WGS sequence"/>
</dbReference>
<accession>A0AAD5W234</accession>
<dbReference type="PANTHER" id="PTHR38123">
    <property type="entry name" value="CELL WALL SERINE-THREONINE-RICH GALACTOMANNOPROTEIN MP1 (AFU_ORTHOLOGUE AFUA_4G03240)"/>
    <property type="match status" value="1"/>
</dbReference>
<gene>
    <name evidence="2" type="ORF">NP233_g474</name>
</gene>
<sequence>MVNVFSIVFLTTSVLSVVATPLKRTTTDVLNAINRVSADTTNLDNLITSYPLSGGTLLAALAIHTSSGTLGTDLGTATTTVKNNGPVVHPDADTILSAVLAIEPIIDHALSQIVIKKPAFAALPLGGVPALVLSDLISLKAATGSFAAALIAEAPADLVPPGTALENRILAAFDVAIAAYQS</sequence>
<dbReference type="PANTHER" id="PTHR38123:SF1">
    <property type="entry name" value="HYDROPHOBIC SURFACE BINDING PROTEIN"/>
    <property type="match status" value="1"/>
</dbReference>
<dbReference type="EMBL" id="JANIEX010000013">
    <property type="protein sequence ID" value="KAJ3576360.1"/>
    <property type="molecule type" value="Genomic_DNA"/>
</dbReference>
<feature type="signal peptide" evidence="1">
    <location>
        <begin position="1"/>
        <end position="19"/>
    </location>
</feature>